<sequence>MSRTEGRSPRLARDWNNLLDRGIAILLTVPWTGVLWSKNLYGTCHGPRKEGNPEAELKESCGAQTQGPTSDPGFNTTWPTSFGSAL</sequence>
<evidence type="ECO:0000313" key="2">
    <source>
        <dbReference type="EMBL" id="KAJ2901894.1"/>
    </source>
</evidence>
<gene>
    <name evidence="2" type="ORF">MKZ38_001286</name>
</gene>
<organism evidence="2 3">
    <name type="scientific">Zalerion maritima</name>
    <dbReference type="NCBI Taxonomy" id="339359"/>
    <lineage>
        <taxon>Eukaryota</taxon>
        <taxon>Fungi</taxon>
        <taxon>Dikarya</taxon>
        <taxon>Ascomycota</taxon>
        <taxon>Pezizomycotina</taxon>
        <taxon>Sordariomycetes</taxon>
        <taxon>Lulworthiomycetidae</taxon>
        <taxon>Lulworthiales</taxon>
        <taxon>Lulworthiaceae</taxon>
        <taxon>Zalerion</taxon>
    </lineage>
</organism>
<comment type="caution">
    <text evidence="2">The sequence shown here is derived from an EMBL/GenBank/DDBJ whole genome shotgun (WGS) entry which is preliminary data.</text>
</comment>
<name>A0AAD5RQK0_9PEZI</name>
<dbReference type="EMBL" id="JAKWBI020000133">
    <property type="protein sequence ID" value="KAJ2901894.1"/>
    <property type="molecule type" value="Genomic_DNA"/>
</dbReference>
<feature type="compositionally biased region" description="Polar residues" evidence="1">
    <location>
        <begin position="62"/>
        <end position="86"/>
    </location>
</feature>
<dbReference type="Proteomes" id="UP001201980">
    <property type="component" value="Unassembled WGS sequence"/>
</dbReference>
<protein>
    <submittedName>
        <fullName evidence="2">Uncharacterized protein</fullName>
    </submittedName>
</protein>
<proteinExistence type="predicted"/>
<accession>A0AAD5RQK0</accession>
<evidence type="ECO:0000313" key="3">
    <source>
        <dbReference type="Proteomes" id="UP001201980"/>
    </source>
</evidence>
<feature type="compositionally biased region" description="Basic and acidic residues" evidence="1">
    <location>
        <begin position="47"/>
        <end position="59"/>
    </location>
</feature>
<dbReference type="AlphaFoldDB" id="A0AAD5RQK0"/>
<feature type="region of interest" description="Disordered" evidence="1">
    <location>
        <begin position="46"/>
        <end position="86"/>
    </location>
</feature>
<keyword evidence="3" id="KW-1185">Reference proteome</keyword>
<evidence type="ECO:0000256" key="1">
    <source>
        <dbReference type="SAM" id="MobiDB-lite"/>
    </source>
</evidence>
<reference evidence="2" key="1">
    <citation type="submission" date="2022-07" db="EMBL/GenBank/DDBJ databases">
        <title>Draft genome sequence of Zalerion maritima ATCC 34329, a (micro)plastics degrading marine fungus.</title>
        <authorList>
            <person name="Paco A."/>
            <person name="Goncalves M.F.M."/>
            <person name="Rocha-Santos T.A.P."/>
            <person name="Alves A."/>
        </authorList>
    </citation>
    <scope>NUCLEOTIDE SEQUENCE</scope>
    <source>
        <strain evidence="2">ATCC 34329</strain>
    </source>
</reference>